<feature type="transmembrane region" description="Helical" evidence="1">
    <location>
        <begin position="50"/>
        <end position="71"/>
    </location>
</feature>
<dbReference type="InterPro" id="IPR009612">
    <property type="entry name" value="IcmF-rel"/>
</dbReference>
<feature type="domain" description="Type VI secretion system component TssM1 N-terminal" evidence="4">
    <location>
        <begin position="209"/>
        <end position="479"/>
    </location>
</feature>
<dbReference type="InterPro" id="IPR053156">
    <property type="entry name" value="T6SS_TssM-like"/>
</dbReference>
<gene>
    <name evidence="5" type="ORF">BMI79_03875</name>
</gene>
<dbReference type="NCBIfam" id="TIGR03348">
    <property type="entry name" value="VI_IcmF"/>
    <property type="match status" value="1"/>
</dbReference>
<dbReference type="PANTHER" id="PTHR36153">
    <property type="entry name" value="INNER MEMBRANE PROTEIN-RELATED"/>
    <property type="match status" value="1"/>
</dbReference>
<reference evidence="5 6" key="1">
    <citation type="submission" date="2016-11" db="EMBL/GenBank/DDBJ databases">
        <title>Rahnella oryzae sp. nov., isolated from rice root.</title>
        <authorList>
            <person name="Zhang X.-X."/>
            <person name="Zhang J."/>
        </authorList>
    </citation>
    <scope>NUCLEOTIDE SEQUENCE [LARGE SCALE GENOMIC DNA]</scope>
    <source>
        <strain evidence="5 6">J11-6</strain>
    </source>
</reference>
<dbReference type="InterPro" id="IPR017731">
    <property type="entry name" value="TssM1-like"/>
</dbReference>
<evidence type="ECO:0000313" key="6">
    <source>
        <dbReference type="Proteomes" id="UP000216021"/>
    </source>
</evidence>
<keyword evidence="6" id="KW-1185">Reference proteome</keyword>
<feature type="transmembrane region" description="Helical" evidence="1">
    <location>
        <begin position="12"/>
        <end position="30"/>
    </location>
</feature>
<feature type="transmembrane region" description="Helical" evidence="1">
    <location>
        <begin position="472"/>
        <end position="492"/>
    </location>
</feature>
<dbReference type="InterPro" id="IPR027417">
    <property type="entry name" value="P-loop_NTPase"/>
</dbReference>
<evidence type="ECO:0000313" key="5">
    <source>
        <dbReference type="EMBL" id="OMQ25467.1"/>
    </source>
</evidence>
<evidence type="ECO:0000256" key="1">
    <source>
        <dbReference type="SAM" id="Phobius"/>
    </source>
</evidence>
<keyword evidence="1" id="KW-0812">Transmembrane</keyword>
<feature type="domain" description="Type VI secretion system IcmF C-terminal" evidence="2">
    <location>
        <begin position="1092"/>
        <end position="1195"/>
    </location>
</feature>
<dbReference type="AlphaFoldDB" id="A0A1S8CNZ9"/>
<proteinExistence type="predicted"/>
<dbReference type="InterPro" id="IPR025743">
    <property type="entry name" value="TssM1_N"/>
</dbReference>
<keyword evidence="1" id="KW-1133">Transmembrane helix</keyword>
<dbReference type="Pfam" id="PF06761">
    <property type="entry name" value="IcmF-related"/>
    <property type="match status" value="1"/>
</dbReference>
<dbReference type="Pfam" id="PF06744">
    <property type="entry name" value="IcmF_C"/>
    <property type="match status" value="1"/>
</dbReference>
<protein>
    <submittedName>
        <fullName evidence="5">Type VI secretion system protein ImpL</fullName>
    </submittedName>
</protein>
<dbReference type="RefSeq" id="WP_076940642.1">
    <property type="nucleotide sequence ID" value="NZ_MOXD01000002.1"/>
</dbReference>
<accession>A0A1S8CNZ9</accession>
<evidence type="ECO:0000259" key="3">
    <source>
        <dbReference type="Pfam" id="PF06761"/>
    </source>
</evidence>
<sequence length="1209" mass="135448">MLNSIIAIITSRFLWGMVGVGSISMIIWFIGPYVAVGDYRPLESAVNRQIAIALICGIWLLFRLIAAAWRARRNRKMLAQMAETPAENAHKDAERDDPKLVERFEEATRLLKKARFNGQQSRFLPGWLSRFGRQYLYQLPWYVLIGAPGAGKTTALVNSGINFPLADRFGKTALRGIGGTRHCDWWFTENAVLLDTAGRYTTQESDPTHDAQEWGSFLGLLKKYRPRQPINGVIVTVSLSDLMNGTPEERQEQAQAQHKRLVELRESLKIDFPVYIMVSKVDLLRGFLAYFGQYDKEQRSQIWGFTFARSDAQQAGFDLMAAFEHHFTLLLQRLNLGLADTMLAEQDQPTRAESYLFPQAFARLRQVLGDYLNTLFATSSFEAAFTPRGVYFTSGTQDRMPFDKMMSEMNGSLHLNLAPRSAEESGQAGEAEEEKQTQGKSYFLKKFLEEVVFRESELASNNRWWIYRNTTLHWAGYLLLGAIFMTAGLFWYSSYTNNHNYLKEVTAHVPLLERQGSEMELYNYQDIFTLLPYLNALKQLGSSASFSLDEPPLSYRLGLYRGAQVETASQALYQKALKNMLLPYVAWQVTAILRNDMGADADFSFEALKAYRMLYEPEHYDGKFLRAWIMFNLHRVSGPGTSKAAWDVLDGHLKQLLDERIQSSPYVRDSQLEQAAQQRLSQAPLSVRIYGRLKRILLKEPSLKTVSLTDLAGAQAELAFRRKSGKPAADGIPGLYTPKGYWLAFNKRIDNVAQTLLTEDGWVMNVNDSALAKESRADLLKTVRLLYMQDFISAWDALLGDIELKNIANLSQRINTARLLSAGDSPLRNFLINVVKNIKLTDEQEQKDNGLKLSNGEKSSAGPGHFLDTLFYSTPSEDVGDISSLPEQVVIKHFAPIIELAQSSDEAAKSIPFDTVLKQADGLYNYLIAVQSAANSGMAPPPGDVILALQAESGRLPQPFKDMMLSLAVGASSDSQMKELEGLQKRVGFEVGSFCNQAISGRYPLVRNAEREIASNDFSRMFAPNSGIMDSFFRQNLEGKVDTSRGGWRFNPGVDGKTLSGGGNMLRSFQQARDIRDTWFSGQNQKPSYHLTIKPVTMDADILSMTLDIDGQVFHYSHGPLVPLVVSWPGTGNTNQVSLQLALVNGQMATLATNGDWALNRLIDKAALKPNSASLTQTATFNLEGHRVVLELTPDSIRNPFQSTAFNCP</sequence>
<dbReference type="EMBL" id="MOXD01000002">
    <property type="protein sequence ID" value="OMQ25467.1"/>
    <property type="molecule type" value="Genomic_DNA"/>
</dbReference>
<evidence type="ECO:0000259" key="2">
    <source>
        <dbReference type="Pfam" id="PF06744"/>
    </source>
</evidence>
<evidence type="ECO:0000259" key="4">
    <source>
        <dbReference type="Pfam" id="PF14331"/>
    </source>
</evidence>
<dbReference type="Proteomes" id="UP000216021">
    <property type="component" value="Unassembled WGS sequence"/>
</dbReference>
<dbReference type="OrthoDB" id="9758229at2"/>
<dbReference type="STRING" id="2034155.BMI79_03875"/>
<dbReference type="PANTHER" id="PTHR36153:SF1">
    <property type="entry name" value="TYPE VI SECRETION SYSTEM COMPONENT TSSM1"/>
    <property type="match status" value="1"/>
</dbReference>
<name>A0A1S8CNZ9_9GAMM</name>
<comment type="caution">
    <text evidence="5">The sequence shown here is derived from an EMBL/GenBank/DDBJ whole genome shotgun (WGS) entry which is preliminary data.</text>
</comment>
<feature type="domain" description="IcmF-related" evidence="3">
    <location>
        <begin position="531"/>
        <end position="838"/>
    </location>
</feature>
<keyword evidence="1" id="KW-0472">Membrane</keyword>
<dbReference type="SUPFAM" id="SSF52540">
    <property type="entry name" value="P-loop containing nucleoside triphosphate hydrolases"/>
    <property type="match status" value="1"/>
</dbReference>
<dbReference type="Pfam" id="PF14331">
    <property type="entry name" value="IcmF-related_N"/>
    <property type="match status" value="1"/>
</dbReference>
<dbReference type="InterPro" id="IPR010623">
    <property type="entry name" value="IcmF_C"/>
</dbReference>
<organism evidence="5 6">
    <name type="scientific">Serratia oryzae</name>
    <dbReference type="NCBI Taxonomy" id="2034155"/>
    <lineage>
        <taxon>Bacteria</taxon>
        <taxon>Pseudomonadati</taxon>
        <taxon>Pseudomonadota</taxon>
        <taxon>Gammaproteobacteria</taxon>
        <taxon>Enterobacterales</taxon>
        <taxon>Yersiniaceae</taxon>
        <taxon>Serratia</taxon>
    </lineage>
</organism>